<dbReference type="Gene3D" id="2.10.10.20">
    <property type="entry name" value="Carbohydrate-binding module superfamily 5/12"/>
    <property type="match status" value="1"/>
</dbReference>
<protein>
    <submittedName>
        <fullName evidence="1">Phage-like element PBSX protein XkdG</fullName>
    </submittedName>
</protein>
<dbReference type="GO" id="GO:0005576">
    <property type="term" value="C:extracellular region"/>
    <property type="evidence" value="ECO:0007669"/>
    <property type="project" value="InterPro"/>
</dbReference>
<sequence length="354" mass="39007">MPTNAQIIKNTITTDSVSHGLLTPYQAKKFLVQTFEATPFQQAIRHVTRTEKSGEIDKIGIGHRLLRPKVENTFDGVTASPTFGVVKYACEATRLDWDITNETLRQNIEGENMDDVVTNLMTKQVGVDSEDLLLNGEENATAAEAFSASTAYKAGDCVTEAGGLYRFRVNHAAGAWNAAEAERIGDAADKVFLGQNDGVIKILGGSHIIDASGAKEMELEMFYRAVASMPTRFNDGTLRWMMSPTRAQQWELFLLNKVINAGGAVPESLYKSPVGIPSMGVPMMPDDTVILSNPKNFVQVNTYTMKIRKDETSVEAIRKDKKFYVIHFDFDAIIEEIEATAMITNLPALLTDLS</sequence>
<name>A0A2K4ZKN8_9FIRM</name>
<evidence type="ECO:0000313" key="1">
    <source>
        <dbReference type="EMBL" id="SOY31041.1"/>
    </source>
</evidence>
<dbReference type="GO" id="GO:0030246">
    <property type="term" value="F:carbohydrate binding"/>
    <property type="evidence" value="ECO:0007669"/>
    <property type="project" value="InterPro"/>
</dbReference>
<dbReference type="GO" id="GO:0004553">
    <property type="term" value="F:hydrolase activity, hydrolyzing O-glycosyl compounds"/>
    <property type="evidence" value="ECO:0007669"/>
    <property type="project" value="InterPro"/>
</dbReference>
<dbReference type="EMBL" id="OFSM01000021">
    <property type="protein sequence ID" value="SOY31041.1"/>
    <property type="molecule type" value="Genomic_DNA"/>
</dbReference>
<reference evidence="1 2" key="1">
    <citation type="submission" date="2018-01" db="EMBL/GenBank/DDBJ databases">
        <authorList>
            <person name="Gaut B.S."/>
            <person name="Morton B.R."/>
            <person name="Clegg M.T."/>
            <person name="Duvall M.R."/>
        </authorList>
    </citation>
    <scope>NUCLEOTIDE SEQUENCE [LARGE SCALE GENOMIC DNA]</scope>
    <source>
        <strain evidence="1">GP69</strain>
    </source>
</reference>
<dbReference type="RefSeq" id="WP_207656176.1">
    <property type="nucleotide sequence ID" value="NZ_JANJZD010000024.1"/>
</dbReference>
<gene>
    <name evidence="1" type="primary">xkdG</name>
    <name evidence="1" type="ORF">AMURIS_03775</name>
</gene>
<accession>A0A2K4ZKN8</accession>
<organism evidence="1 2">
    <name type="scientific">Acetatifactor muris</name>
    <dbReference type="NCBI Taxonomy" id="879566"/>
    <lineage>
        <taxon>Bacteria</taxon>
        <taxon>Bacillati</taxon>
        <taxon>Bacillota</taxon>
        <taxon>Clostridia</taxon>
        <taxon>Lachnospirales</taxon>
        <taxon>Lachnospiraceae</taxon>
        <taxon>Acetatifactor</taxon>
    </lineage>
</organism>
<dbReference type="AlphaFoldDB" id="A0A2K4ZKN8"/>
<dbReference type="GO" id="GO:0005975">
    <property type="term" value="P:carbohydrate metabolic process"/>
    <property type="evidence" value="ECO:0007669"/>
    <property type="project" value="InterPro"/>
</dbReference>
<keyword evidence="2" id="KW-1185">Reference proteome</keyword>
<proteinExistence type="predicted"/>
<dbReference type="Proteomes" id="UP000236311">
    <property type="component" value="Unassembled WGS sequence"/>
</dbReference>
<evidence type="ECO:0000313" key="2">
    <source>
        <dbReference type="Proteomes" id="UP000236311"/>
    </source>
</evidence>